<comment type="similarity">
    <text evidence="1">Belongs to the heat shock protein 90 family.</text>
</comment>
<evidence type="ECO:0000313" key="17">
    <source>
        <dbReference type="EMBL" id="CAF4498387.1"/>
    </source>
</evidence>
<evidence type="ECO:0000313" key="20">
    <source>
        <dbReference type="Proteomes" id="UP000663873"/>
    </source>
</evidence>
<dbReference type="Proteomes" id="UP000663825">
    <property type="component" value="Unassembled WGS sequence"/>
</dbReference>
<keyword evidence="7" id="KW-0732">Signal</keyword>
<keyword evidence="20" id="KW-1185">Reference proteome</keyword>
<dbReference type="EMBL" id="CAJNYT010004690">
    <property type="protein sequence ID" value="CAF3682129.1"/>
    <property type="molecule type" value="Genomic_DNA"/>
</dbReference>
<evidence type="ECO:0000313" key="15">
    <source>
        <dbReference type="EMBL" id="CAF4196115.1"/>
    </source>
</evidence>
<dbReference type="Proteomes" id="UP000663873">
    <property type="component" value="Unassembled WGS sequence"/>
</dbReference>
<evidence type="ECO:0000313" key="12">
    <source>
        <dbReference type="EMBL" id="CAF3489971.1"/>
    </source>
</evidence>
<feature type="region of interest" description="Disordered" evidence="6">
    <location>
        <begin position="757"/>
        <end position="806"/>
    </location>
</feature>
<evidence type="ECO:0000313" key="10">
    <source>
        <dbReference type="EMBL" id="CAF3175740.1"/>
    </source>
</evidence>
<dbReference type="EMBL" id="CAJOBS010000498">
    <property type="protein sequence ID" value="CAF4589994.1"/>
    <property type="molecule type" value="Genomic_DNA"/>
</dbReference>
<feature type="binding site" evidence="5">
    <location>
        <position position="251"/>
    </location>
    <ligand>
        <name>ATP</name>
        <dbReference type="ChEBI" id="CHEBI:30616"/>
    </ligand>
</feature>
<dbReference type="FunFam" id="3.30.565.10:FF:000005">
    <property type="entry name" value="Heat shock protein 90"/>
    <property type="match status" value="1"/>
</dbReference>
<sequence length="806" mass="92305">MFKWLLLSALLSLFLFSSICKAEEENDSAIPPKVDNDIGKHADGSKTDDEVVQKEEEAIKLDGLSAKEFRTLVDSSEKHQFQTEVNRMMKLIINSLYKNKEIFLRELISNASDALDKIRFLSLTDKSVLGDKEDLTIRIKIDKDNRMLHITDTGIGMTKADLVQFLGTIAKSDTSEFLNRMQETQKDSKEGATMSDLIGQFGVGFYSSFLVADKVVVTSKNNADDQYIWESDSSSFNVFKDPRGNTLGRGTTVSLHLKEEAGEYLEGSTLEEIIRKYSQFINFNIYLWKSKVVKEEVPDDDASADGKKAETKTDDDAAVEDDKEEEKKAKTKTVDKTVWDWELMNESKPIWQRKPTEVTDDEYSAFYKSFAKDTEPPMIHSHFTAEGEVTFKSILYVPKAAPFDLFSNYNKKTDAIKLYVRRVFITDNFEEMMPKYLSFIRGVVDSDDLPLNVSRETLQQSKLLKVIKKKLVRKALDMLKKISAEDYDAFWKEYGTNIKLGVIEDSANRTRLAKLLRYSTSQSKDKLTSLTEYVERMKPKQEHIYFIAAMSVDEAQKSPFVERILKKGYEILYLIDPVDQYCMQSLPEYEGKKFQNVAKDGLELDKSNTKKEEEKKQLEKVYEPLLTWLKEKLGEKISDAKISDRLVQTPMALVASQWGYDGNMERIARAQAYQKSGGDSTMNYYLNQKKTLEINPRHPLIKDLLRRVEDSKDDKTAFDLANVMVEAATIRSGYDLKDSTGFADRIESMLRRAMGVSLDEKVEDEPVDEEHDAKFDTNEDDNVIDDDTKSDDDKQSTNSNNQHDDL</sequence>
<dbReference type="SMART" id="SM00387">
    <property type="entry name" value="HATPase_c"/>
    <property type="match status" value="1"/>
</dbReference>
<protein>
    <recommendedName>
        <fullName evidence="8">Histidine kinase/HSP90-like ATPase domain-containing protein</fullName>
    </recommendedName>
</protein>
<dbReference type="FunFam" id="3.30.230.80:FF:000003">
    <property type="entry name" value="endoplasmin isoform X1"/>
    <property type="match status" value="1"/>
</dbReference>
<accession>A0A818THX8</accession>
<comment type="caution">
    <text evidence="13">The sequence shown here is derived from an EMBL/GenBank/DDBJ whole genome shotgun (WGS) entry which is preliminary data.</text>
</comment>
<feature type="binding site" evidence="5">
    <location>
        <begin position="200"/>
        <end position="205"/>
    </location>
    <ligand>
        <name>ATP</name>
        <dbReference type="ChEBI" id="CHEBI:30616"/>
    </ligand>
</feature>
<evidence type="ECO:0000313" key="18">
    <source>
        <dbReference type="EMBL" id="CAF4589994.1"/>
    </source>
</evidence>
<dbReference type="PIRSF" id="PIRSF002583">
    <property type="entry name" value="Hsp90"/>
    <property type="match status" value="1"/>
</dbReference>
<evidence type="ECO:0000313" key="13">
    <source>
        <dbReference type="EMBL" id="CAF3682129.1"/>
    </source>
</evidence>
<dbReference type="Gene3D" id="1.20.120.790">
    <property type="entry name" value="Heat shock protein 90, C-terminal domain"/>
    <property type="match status" value="1"/>
</dbReference>
<evidence type="ECO:0000256" key="3">
    <source>
        <dbReference type="ARBA" id="ARBA00022840"/>
    </source>
</evidence>
<dbReference type="SUPFAM" id="SSF54211">
    <property type="entry name" value="Ribosomal protein S5 domain 2-like"/>
    <property type="match status" value="1"/>
</dbReference>
<dbReference type="EMBL" id="CAJOBQ010001267">
    <property type="protein sequence ID" value="CAF4472205.1"/>
    <property type="molecule type" value="Genomic_DNA"/>
</dbReference>
<dbReference type="GO" id="GO:0140662">
    <property type="term" value="F:ATP-dependent protein folding chaperone"/>
    <property type="evidence" value="ECO:0007669"/>
    <property type="project" value="InterPro"/>
</dbReference>
<keyword evidence="2 5" id="KW-0547">Nucleotide-binding</keyword>
<feature type="binding site" evidence="5">
    <location>
        <position position="110"/>
    </location>
    <ligand>
        <name>ATP</name>
        <dbReference type="ChEBI" id="CHEBI:30616"/>
    </ligand>
</feature>
<feature type="chain" id="PRO_5035692737" description="Histidine kinase/HSP90-like ATPase domain-containing protein" evidence="7">
    <location>
        <begin position="23"/>
        <end position="806"/>
    </location>
</feature>
<dbReference type="Proteomes" id="UP000663865">
    <property type="component" value="Unassembled WGS sequence"/>
</dbReference>
<dbReference type="Gene3D" id="3.30.230.80">
    <property type="match status" value="1"/>
</dbReference>
<reference evidence="13" key="1">
    <citation type="submission" date="2021-02" db="EMBL/GenBank/DDBJ databases">
        <authorList>
            <person name="Nowell W R."/>
        </authorList>
    </citation>
    <scope>NUCLEOTIDE SEQUENCE</scope>
</reference>
<dbReference type="GO" id="GO:0016887">
    <property type="term" value="F:ATP hydrolysis activity"/>
    <property type="evidence" value="ECO:0007669"/>
    <property type="project" value="InterPro"/>
</dbReference>
<dbReference type="EMBL" id="CAJNXB010000008">
    <property type="protein sequence ID" value="CAF2978574.1"/>
    <property type="molecule type" value="Genomic_DNA"/>
</dbReference>
<dbReference type="Proteomes" id="UP000663869">
    <property type="component" value="Unassembled WGS sequence"/>
</dbReference>
<dbReference type="HAMAP" id="MF_00505">
    <property type="entry name" value="HSP90"/>
    <property type="match status" value="1"/>
</dbReference>
<feature type="region of interest" description="Disordered" evidence="6">
    <location>
        <begin position="299"/>
        <end position="329"/>
    </location>
</feature>
<evidence type="ECO:0000256" key="2">
    <source>
        <dbReference type="ARBA" id="ARBA00022741"/>
    </source>
</evidence>
<dbReference type="Proteomes" id="UP000663862">
    <property type="component" value="Unassembled WGS sequence"/>
</dbReference>
<feature type="signal peptide" evidence="7">
    <location>
        <begin position="1"/>
        <end position="22"/>
    </location>
</feature>
<dbReference type="EMBL" id="CAJOBP010000577">
    <property type="protein sequence ID" value="CAF4196115.1"/>
    <property type="molecule type" value="Genomic_DNA"/>
</dbReference>
<dbReference type="EMBL" id="CAJNYU010000714">
    <property type="protein sequence ID" value="CAF3384883.1"/>
    <property type="molecule type" value="Genomic_DNA"/>
</dbReference>
<feature type="binding site" evidence="5">
    <location>
        <position position="106"/>
    </location>
    <ligand>
        <name>ATP</name>
        <dbReference type="ChEBI" id="CHEBI:30616"/>
    </ligand>
</feature>
<dbReference type="NCBIfam" id="NF003555">
    <property type="entry name" value="PRK05218.1"/>
    <property type="match status" value="1"/>
</dbReference>
<evidence type="ECO:0000313" key="19">
    <source>
        <dbReference type="Proteomes" id="UP000663872"/>
    </source>
</evidence>
<feature type="compositionally biased region" description="Acidic residues" evidence="6">
    <location>
        <begin position="778"/>
        <end position="790"/>
    </location>
</feature>
<dbReference type="CDD" id="cd16927">
    <property type="entry name" value="HATPase_Hsp90-like"/>
    <property type="match status" value="1"/>
</dbReference>
<dbReference type="Gene3D" id="3.30.565.10">
    <property type="entry name" value="Histidine kinase-like ATPase, C-terminal domain"/>
    <property type="match status" value="1"/>
</dbReference>
<evidence type="ECO:0000256" key="6">
    <source>
        <dbReference type="SAM" id="MobiDB-lite"/>
    </source>
</evidence>
<evidence type="ECO:0000256" key="5">
    <source>
        <dbReference type="PIRSR" id="PIRSR002583-1"/>
    </source>
</evidence>
<dbReference type="Proteomes" id="UP000663833">
    <property type="component" value="Unassembled WGS sequence"/>
</dbReference>
<dbReference type="Pfam" id="PF13589">
    <property type="entry name" value="HATPase_c_3"/>
    <property type="match status" value="1"/>
</dbReference>
<feature type="binding site" evidence="5">
    <location>
        <position position="157"/>
    </location>
    <ligand>
        <name>ATP</name>
        <dbReference type="ChEBI" id="CHEBI:30616"/>
    </ligand>
</feature>
<dbReference type="InterPro" id="IPR020568">
    <property type="entry name" value="Ribosomal_Su5_D2-typ_SF"/>
</dbReference>
<dbReference type="Proteomes" id="UP000663848">
    <property type="component" value="Unassembled WGS sequence"/>
</dbReference>
<dbReference type="EMBL" id="CAJOBO010000201">
    <property type="protein sequence ID" value="CAF4160517.1"/>
    <property type="molecule type" value="Genomic_DNA"/>
</dbReference>
<feature type="compositionally biased region" description="Acidic residues" evidence="6">
    <location>
        <begin position="761"/>
        <end position="770"/>
    </location>
</feature>
<evidence type="ECO:0000256" key="7">
    <source>
        <dbReference type="SAM" id="SignalP"/>
    </source>
</evidence>
<dbReference type="PANTHER" id="PTHR11528">
    <property type="entry name" value="HEAT SHOCK PROTEIN 90 FAMILY MEMBER"/>
    <property type="match status" value="1"/>
</dbReference>
<keyword evidence="3 5" id="KW-0067">ATP-binding</keyword>
<dbReference type="GO" id="GO:0051082">
    <property type="term" value="F:unfolded protein binding"/>
    <property type="evidence" value="ECO:0007669"/>
    <property type="project" value="InterPro"/>
</dbReference>
<dbReference type="Proteomes" id="UP000663838">
    <property type="component" value="Unassembled WGS sequence"/>
</dbReference>
<dbReference type="AlphaFoldDB" id="A0A818THX8"/>
<evidence type="ECO:0000313" key="14">
    <source>
        <dbReference type="EMBL" id="CAF4160517.1"/>
    </source>
</evidence>
<dbReference type="PROSITE" id="PS00298">
    <property type="entry name" value="HSP90"/>
    <property type="match status" value="1"/>
</dbReference>
<dbReference type="EMBL" id="CAJNYV010002620">
    <property type="protein sequence ID" value="CAF3489971.1"/>
    <property type="molecule type" value="Genomic_DNA"/>
</dbReference>
<evidence type="ECO:0000313" key="11">
    <source>
        <dbReference type="EMBL" id="CAF3384883.1"/>
    </source>
</evidence>
<dbReference type="InterPro" id="IPR001404">
    <property type="entry name" value="Hsp90_fam"/>
</dbReference>
<dbReference type="InterPro" id="IPR003594">
    <property type="entry name" value="HATPase_dom"/>
</dbReference>
<evidence type="ECO:0000313" key="16">
    <source>
        <dbReference type="EMBL" id="CAF4472205.1"/>
    </source>
</evidence>
<dbReference type="FunFam" id="3.40.50.11260:FF:000005">
    <property type="entry name" value="Heat shock protein 90"/>
    <property type="match status" value="1"/>
</dbReference>
<feature type="compositionally biased region" description="Basic and acidic residues" evidence="6">
    <location>
        <begin position="304"/>
        <end position="315"/>
    </location>
</feature>
<dbReference type="InterPro" id="IPR036890">
    <property type="entry name" value="HATPase_C_sf"/>
</dbReference>
<dbReference type="Gene3D" id="3.40.50.11260">
    <property type="match status" value="1"/>
</dbReference>
<dbReference type="Pfam" id="PF00183">
    <property type="entry name" value="HSP90"/>
    <property type="match status" value="1"/>
</dbReference>
<feature type="compositionally biased region" description="Low complexity" evidence="6">
    <location>
        <begin position="796"/>
        <end position="806"/>
    </location>
</feature>
<evidence type="ECO:0000256" key="4">
    <source>
        <dbReference type="ARBA" id="ARBA00023186"/>
    </source>
</evidence>
<dbReference type="Proteomes" id="UP000663872">
    <property type="component" value="Unassembled WGS sequence"/>
</dbReference>
<dbReference type="Proteomes" id="UP000663851">
    <property type="component" value="Unassembled WGS sequence"/>
</dbReference>
<evidence type="ECO:0000259" key="8">
    <source>
        <dbReference type="SMART" id="SM00387"/>
    </source>
</evidence>
<dbReference type="GO" id="GO:0005524">
    <property type="term" value="F:ATP binding"/>
    <property type="evidence" value="ECO:0007669"/>
    <property type="project" value="UniProtKB-KW"/>
</dbReference>
<feature type="binding site" evidence="5">
    <location>
        <position position="152"/>
    </location>
    <ligand>
        <name>ATP</name>
        <dbReference type="ChEBI" id="CHEBI:30616"/>
    </ligand>
</feature>
<evidence type="ECO:0000256" key="1">
    <source>
        <dbReference type="ARBA" id="ARBA00008239"/>
    </source>
</evidence>
<dbReference type="InterPro" id="IPR020575">
    <property type="entry name" value="Hsp90_N"/>
</dbReference>
<name>A0A818THX8_9BILA</name>
<evidence type="ECO:0000313" key="9">
    <source>
        <dbReference type="EMBL" id="CAF2978574.1"/>
    </source>
</evidence>
<dbReference type="EMBL" id="CAJOBR010000344">
    <property type="protein sequence ID" value="CAF4498387.1"/>
    <property type="molecule type" value="Genomic_DNA"/>
</dbReference>
<dbReference type="OrthoDB" id="5426351at2759"/>
<dbReference type="SUPFAM" id="SSF55874">
    <property type="entry name" value="ATPase domain of HSP90 chaperone/DNA topoisomerase II/histidine kinase"/>
    <property type="match status" value="1"/>
</dbReference>
<keyword evidence="4" id="KW-0143">Chaperone</keyword>
<dbReference type="InterPro" id="IPR037196">
    <property type="entry name" value="HSP90_C"/>
</dbReference>
<dbReference type="EMBL" id="CAJNYD010000014">
    <property type="protein sequence ID" value="CAF3175740.1"/>
    <property type="molecule type" value="Genomic_DNA"/>
</dbReference>
<proteinExistence type="inferred from homology"/>
<feature type="binding site" evidence="5">
    <location>
        <position position="455"/>
    </location>
    <ligand>
        <name>ATP</name>
        <dbReference type="ChEBI" id="CHEBI:30616"/>
    </ligand>
</feature>
<dbReference type="InterPro" id="IPR019805">
    <property type="entry name" value="Heat_shock_protein_90_CS"/>
</dbReference>
<organism evidence="13 19">
    <name type="scientific">Rotaria socialis</name>
    <dbReference type="NCBI Taxonomy" id="392032"/>
    <lineage>
        <taxon>Eukaryota</taxon>
        <taxon>Metazoa</taxon>
        <taxon>Spiralia</taxon>
        <taxon>Gnathifera</taxon>
        <taxon>Rotifera</taxon>
        <taxon>Eurotatoria</taxon>
        <taxon>Bdelloidea</taxon>
        <taxon>Philodinida</taxon>
        <taxon>Philodinidae</taxon>
        <taxon>Rotaria</taxon>
    </lineage>
</organism>
<dbReference type="SUPFAM" id="SSF110942">
    <property type="entry name" value="HSP90 C-terminal domain"/>
    <property type="match status" value="1"/>
</dbReference>
<gene>
    <name evidence="11" type="ORF">FME351_LOCUS7598</name>
    <name evidence="13" type="ORF">GRG538_LOCUS27094</name>
    <name evidence="14" type="ORF">HFQ381_LOCUS4936</name>
    <name evidence="12" type="ORF">KIK155_LOCUS15080</name>
    <name evidence="10" type="ORF">LUA448_LOCUS664</name>
    <name evidence="17" type="ORF">QYT958_LOCUS4469</name>
    <name evidence="9" type="ORF">TIS948_LOCUS316</name>
    <name evidence="18" type="ORF">TOA249_LOCUS9872</name>
    <name evidence="16" type="ORF">TSG867_LOCUS18739</name>
    <name evidence="15" type="ORF">UJA718_LOCUS6249</name>
</gene>
<feature type="binding site" evidence="5">
    <location>
        <position position="171"/>
    </location>
    <ligand>
        <name>ATP</name>
        <dbReference type="ChEBI" id="CHEBI:30616"/>
    </ligand>
</feature>
<feature type="domain" description="Histidine kinase/HSP90-like ATPase" evidence="8">
    <location>
        <begin position="99"/>
        <end position="261"/>
    </location>
</feature>
<dbReference type="PRINTS" id="PR00775">
    <property type="entry name" value="HEATSHOCK90"/>
</dbReference>